<sequence>MQIQVVGPGQTLYQYSQAFGVPVATIAEANGIRADQHLVIGQTLVIPIVGSYYWVQPGDSLTLIARKFGVSTARLAQVNAISPGQQLAVGTRLYIPPSPRRAAEINAYIEPRTDTLSPSLTQSLDEALPHLTYLAPFSFQILRDGSLKYPPLGDLRALAGQNGVTLMLVVTNIENGQFSADLGSEILNNEQLQNTLLDNILQTARELNFRDIHFDIEHLHPSDREAYNRFLRKAAARIHQEGYLMSTALAPKTSAAQTGEWYTAHDYKVHGEVADFVIIMTYEWGYSGGPPMPVSPIGPVRNVLEYALTEMPASKIMMGQNLYGYDWTLPFVQGGPFAKAVSPQEAIDIARRNNAEILYDYSAQAPHFNYWDDNGKEHVVWFEDARSIQAKFNLVKELKLRGVSYWKLGLSFPQNWLLIDDNFNVVKK</sequence>
<dbReference type="PANTHER" id="PTHR46066:SF2">
    <property type="entry name" value="CHITINASE DOMAIN-CONTAINING PROTEIN 1"/>
    <property type="match status" value="1"/>
</dbReference>
<keyword evidence="1" id="KW-0378">Hydrolase</keyword>
<dbReference type="InterPro" id="IPR029070">
    <property type="entry name" value="Chitinase_insertion_sf"/>
</dbReference>
<dbReference type="GO" id="GO:0016798">
    <property type="term" value="F:hydrolase activity, acting on glycosyl bonds"/>
    <property type="evidence" value="ECO:0007669"/>
    <property type="project" value="UniProtKB-KW"/>
</dbReference>
<keyword evidence="2" id="KW-0326">Glycosidase</keyword>
<evidence type="ECO:0000256" key="2">
    <source>
        <dbReference type="ARBA" id="ARBA00023295"/>
    </source>
</evidence>
<dbReference type="GO" id="GO:0012505">
    <property type="term" value="C:endomembrane system"/>
    <property type="evidence" value="ECO:0007669"/>
    <property type="project" value="TreeGrafter"/>
</dbReference>
<dbReference type="RefSeq" id="WP_131018922.1">
    <property type="nucleotide sequence ID" value="NZ_SIRE01000048.1"/>
</dbReference>
<dbReference type="Gene3D" id="3.10.350.10">
    <property type="entry name" value="LysM domain"/>
    <property type="match status" value="2"/>
</dbReference>
<dbReference type="Gene3D" id="3.10.50.10">
    <property type="match status" value="1"/>
</dbReference>
<dbReference type="EMBL" id="SIRE01000048">
    <property type="protein sequence ID" value="TBL68280.1"/>
    <property type="molecule type" value="Genomic_DNA"/>
</dbReference>
<gene>
    <name evidence="5" type="ORF">EYB31_38485</name>
</gene>
<feature type="domain" description="GH18" evidence="4">
    <location>
        <begin position="103"/>
        <end position="428"/>
    </location>
</feature>
<organism evidence="5 6">
    <name type="scientific">Paenibacillus thalictri</name>
    <dbReference type="NCBI Taxonomy" id="2527873"/>
    <lineage>
        <taxon>Bacteria</taxon>
        <taxon>Bacillati</taxon>
        <taxon>Bacillota</taxon>
        <taxon>Bacilli</taxon>
        <taxon>Bacillales</taxon>
        <taxon>Paenibacillaceae</taxon>
        <taxon>Paenibacillus</taxon>
    </lineage>
</organism>
<dbReference type="AlphaFoldDB" id="A0A4Q9DCJ9"/>
<proteinExistence type="predicted"/>
<dbReference type="InterPro" id="IPR018392">
    <property type="entry name" value="LysM"/>
</dbReference>
<feature type="domain" description="LysM" evidence="3">
    <location>
        <begin position="51"/>
        <end position="95"/>
    </location>
</feature>
<name>A0A4Q9DCJ9_9BACL</name>
<keyword evidence="6" id="KW-1185">Reference proteome</keyword>
<dbReference type="InterPro" id="IPR011583">
    <property type="entry name" value="Chitinase_II/V-like_cat"/>
</dbReference>
<dbReference type="CDD" id="cd02874">
    <property type="entry name" value="GH18_CFLE_spore_hydrolase"/>
    <property type="match status" value="1"/>
</dbReference>
<evidence type="ECO:0000256" key="1">
    <source>
        <dbReference type="ARBA" id="ARBA00022801"/>
    </source>
</evidence>
<dbReference type="GO" id="GO:0005975">
    <property type="term" value="P:carbohydrate metabolic process"/>
    <property type="evidence" value="ECO:0007669"/>
    <property type="project" value="InterPro"/>
</dbReference>
<dbReference type="Pfam" id="PF00704">
    <property type="entry name" value="Glyco_hydro_18"/>
    <property type="match status" value="1"/>
</dbReference>
<dbReference type="PANTHER" id="PTHR46066">
    <property type="entry name" value="CHITINASE DOMAIN-CONTAINING PROTEIN 1 FAMILY MEMBER"/>
    <property type="match status" value="1"/>
</dbReference>
<dbReference type="GO" id="GO:0070492">
    <property type="term" value="F:oligosaccharide binding"/>
    <property type="evidence" value="ECO:0007669"/>
    <property type="project" value="TreeGrafter"/>
</dbReference>
<dbReference type="Gene3D" id="3.20.20.80">
    <property type="entry name" value="Glycosidases"/>
    <property type="match status" value="1"/>
</dbReference>
<comment type="caution">
    <text evidence="5">The sequence shown here is derived from an EMBL/GenBank/DDBJ whole genome shotgun (WGS) entry which is preliminary data.</text>
</comment>
<accession>A0A4Q9DCJ9</accession>
<feature type="domain" description="LysM" evidence="3">
    <location>
        <begin position="2"/>
        <end position="46"/>
    </location>
</feature>
<dbReference type="InterPro" id="IPR001223">
    <property type="entry name" value="Glyco_hydro18_cat"/>
</dbReference>
<dbReference type="PROSITE" id="PS51782">
    <property type="entry name" value="LYSM"/>
    <property type="match status" value="2"/>
</dbReference>
<evidence type="ECO:0000313" key="6">
    <source>
        <dbReference type="Proteomes" id="UP000293142"/>
    </source>
</evidence>
<dbReference type="PROSITE" id="PS51910">
    <property type="entry name" value="GH18_2"/>
    <property type="match status" value="1"/>
</dbReference>
<dbReference type="SUPFAM" id="SSF51445">
    <property type="entry name" value="(Trans)glycosidases"/>
    <property type="match status" value="1"/>
</dbReference>
<protein>
    <submittedName>
        <fullName evidence="5">LysM peptidoglycan-binding domain-containing protein</fullName>
    </submittedName>
</protein>
<dbReference type="OrthoDB" id="9769314at2"/>
<evidence type="ECO:0000259" key="4">
    <source>
        <dbReference type="PROSITE" id="PS51910"/>
    </source>
</evidence>
<reference evidence="5 6" key="1">
    <citation type="submission" date="2019-02" db="EMBL/GenBank/DDBJ databases">
        <title>Paenibacillus sp. nov., isolated from surface-sterilized tissue of Thalictrum simplex L.</title>
        <authorList>
            <person name="Tuo L."/>
        </authorList>
    </citation>
    <scope>NUCLEOTIDE SEQUENCE [LARGE SCALE GENOMIC DNA]</scope>
    <source>
        <strain evidence="5 6">N2SHLJ1</strain>
    </source>
</reference>
<dbReference type="SMART" id="SM00257">
    <property type="entry name" value="LysM"/>
    <property type="match status" value="2"/>
</dbReference>
<dbReference type="GO" id="GO:0008061">
    <property type="term" value="F:chitin binding"/>
    <property type="evidence" value="ECO:0007669"/>
    <property type="project" value="InterPro"/>
</dbReference>
<dbReference type="CDD" id="cd00118">
    <property type="entry name" value="LysM"/>
    <property type="match status" value="2"/>
</dbReference>
<dbReference type="InterPro" id="IPR017853">
    <property type="entry name" value="GH"/>
</dbReference>
<dbReference type="Pfam" id="PF01476">
    <property type="entry name" value="LysM"/>
    <property type="match status" value="2"/>
</dbReference>
<dbReference type="SMART" id="SM00636">
    <property type="entry name" value="Glyco_18"/>
    <property type="match status" value="1"/>
</dbReference>
<evidence type="ECO:0000313" key="5">
    <source>
        <dbReference type="EMBL" id="TBL68280.1"/>
    </source>
</evidence>
<dbReference type="InterPro" id="IPR036779">
    <property type="entry name" value="LysM_dom_sf"/>
</dbReference>
<dbReference type="SUPFAM" id="SSF54106">
    <property type="entry name" value="LysM domain"/>
    <property type="match status" value="2"/>
</dbReference>
<dbReference type="Proteomes" id="UP000293142">
    <property type="component" value="Unassembled WGS sequence"/>
</dbReference>
<dbReference type="InterPro" id="IPR041704">
    <property type="entry name" value="CFLE_GH18"/>
</dbReference>
<evidence type="ECO:0000259" key="3">
    <source>
        <dbReference type="PROSITE" id="PS51782"/>
    </source>
</evidence>